<feature type="region of interest" description="Disordered" evidence="1">
    <location>
        <begin position="141"/>
        <end position="172"/>
    </location>
</feature>
<proteinExistence type="predicted"/>
<protein>
    <submittedName>
        <fullName evidence="2">Uncharacterized protein</fullName>
    </submittedName>
</protein>
<dbReference type="Proteomes" id="UP001221898">
    <property type="component" value="Unassembled WGS sequence"/>
</dbReference>
<evidence type="ECO:0000256" key="1">
    <source>
        <dbReference type="SAM" id="MobiDB-lite"/>
    </source>
</evidence>
<organism evidence="2 3">
    <name type="scientific">Aldrovandia affinis</name>
    <dbReference type="NCBI Taxonomy" id="143900"/>
    <lineage>
        <taxon>Eukaryota</taxon>
        <taxon>Metazoa</taxon>
        <taxon>Chordata</taxon>
        <taxon>Craniata</taxon>
        <taxon>Vertebrata</taxon>
        <taxon>Euteleostomi</taxon>
        <taxon>Actinopterygii</taxon>
        <taxon>Neopterygii</taxon>
        <taxon>Teleostei</taxon>
        <taxon>Notacanthiformes</taxon>
        <taxon>Halosauridae</taxon>
        <taxon>Aldrovandia</taxon>
    </lineage>
</organism>
<keyword evidence="3" id="KW-1185">Reference proteome</keyword>
<reference evidence="2" key="1">
    <citation type="journal article" date="2023" name="Science">
        <title>Genome structures resolve the early diversification of teleost fishes.</title>
        <authorList>
            <person name="Parey E."/>
            <person name="Louis A."/>
            <person name="Montfort J."/>
            <person name="Bouchez O."/>
            <person name="Roques C."/>
            <person name="Iampietro C."/>
            <person name="Lluch J."/>
            <person name="Castinel A."/>
            <person name="Donnadieu C."/>
            <person name="Desvignes T."/>
            <person name="Floi Bucao C."/>
            <person name="Jouanno E."/>
            <person name="Wen M."/>
            <person name="Mejri S."/>
            <person name="Dirks R."/>
            <person name="Jansen H."/>
            <person name="Henkel C."/>
            <person name="Chen W.J."/>
            <person name="Zahm M."/>
            <person name="Cabau C."/>
            <person name="Klopp C."/>
            <person name="Thompson A.W."/>
            <person name="Robinson-Rechavi M."/>
            <person name="Braasch I."/>
            <person name="Lecointre G."/>
            <person name="Bobe J."/>
            <person name="Postlethwait J.H."/>
            <person name="Berthelot C."/>
            <person name="Roest Crollius H."/>
            <person name="Guiguen Y."/>
        </authorList>
    </citation>
    <scope>NUCLEOTIDE SEQUENCE</scope>
    <source>
        <strain evidence="2">NC1722</strain>
    </source>
</reference>
<gene>
    <name evidence="2" type="ORF">AAFF_G00141250</name>
</gene>
<sequence length="293" mass="31433">MSRDRGAVLTESRARFPRNAFLGPPAPPGGPGTVRAVGGQRSKRLINASRGALSLIGASAAPRRLVTERVKSRAGECVCVCVFSASAAAPRAGEPPRRAWPSITPAPRAEVERPALSVFEAPHCAATRSRRPLQRSRLRAPRQIGFPPPPLPPVSDGGTRLPSRSRHGPAAALSDGAKCRHVRLSSPGWGFSQFNYFSGPGGRGELLLLRPVVFNCLPPRLTPAMTLFPSSSAHTSPCVLFGRTHNSPAPVDLSAYPFTAEHLCILLLTRSQTLVYPSPYPKLPLLLIHPRKQ</sequence>
<name>A0AAD7TDV0_9TELE</name>
<evidence type="ECO:0000313" key="2">
    <source>
        <dbReference type="EMBL" id="KAJ8418416.1"/>
    </source>
</evidence>
<evidence type="ECO:0000313" key="3">
    <source>
        <dbReference type="Proteomes" id="UP001221898"/>
    </source>
</evidence>
<dbReference type="AlphaFoldDB" id="A0AAD7TDV0"/>
<accession>A0AAD7TDV0</accession>
<dbReference type="EMBL" id="JAINUG010000002">
    <property type="protein sequence ID" value="KAJ8418416.1"/>
    <property type="molecule type" value="Genomic_DNA"/>
</dbReference>
<comment type="caution">
    <text evidence="2">The sequence shown here is derived from an EMBL/GenBank/DDBJ whole genome shotgun (WGS) entry which is preliminary data.</text>
</comment>